<evidence type="ECO:0000313" key="8">
    <source>
        <dbReference type="Proteomes" id="UP001164746"/>
    </source>
</evidence>
<feature type="transmembrane region" description="Helical" evidence="6">
    <location>
        <begin position="286"/>
        <end position="311"/>
    </location>
</feature>
<feature type="transmembrane region" description="Helical" evidence="6">
    <location>
        <begin position="253"/>
        <end position="274"/>
    </location>
</feature>
<dbReference type="PANTHER" id="PTHR21421:SF29">
    <property type="entry name" value="GUSTATORY RECEPTOR 5A FOR TREHALOSE-RELATED"/>
    <property type="match status" value="1"/>
</dbReference>
<evidence type="ECO:0000256" key="6">
    <source>
        <dbReference type="SAM" id="Phobius"/>
    </source>
</evidence>
<dbReference type="EMBL" id="CP111015">
    <property type="protein sequence ID" value="WAR02973.1"/>
    <property type="molecule type" value="Genomic_DNA"/>
</dbReference>
<protein>
    <recommendedName>
        <fullName evidence="9">Gustatory receptor</fullName>
    </recommendedName>
</protein>
<evidence type="ECO:0000256" key="5">
    <source>
        <dbReference type="ARBA" id="ARBA00023170"/>
    </source>
</evidence>
<organism evidence="7 8">
    <name type="scientific">Mya arenaria</name>
    <name type="common">Soft-shell clam</name>
    <dbReference type="NCBI Taxonomy" id="6604"/>
    <lineage>
        <taxon>Eukaryota</taxon>
        <taxon>Metazoa</taxon>
        <taxon>Spiralia</taxon>
        <taxon>Lophotrochozoa</taxon>
        <taxon>Mollusca</taxon>
        <taxon>Bivalvia</taxon>
        <taxon>Autobranchia</taxon>
        <taxon>Heteroconchia</taxon>
        <taxon>Euheterodonta</taxon>
        <taxon>Imparidentia</taxon>
        <taxon>Neoheterodontei</taxon>
        <taxon>Myida</taxon>
        <taxon>Myoidea</taxon>
        <taxon>Myidae</taxon>
        <taxon>Mya</taxon>
    </lineage>
</organism>
<keyword evidence="3 6" id="KW-1133">Transmembrane helix</keyword>
<feature type="transmembrane region" description="Helical" evidence="6">
    <location>
        <begin position="341"/>
        <end position="362"/>
    </location>
</feature>
<gene>
    <name evidence="7" type="ORF">MAR_009531</name>
</gene>
<dbReference type="Proteomes" id="UP001164746">
    <property type="component" value="Chromosome 4"/>
</dbReference>
<evidence type="ECO:0008006" key="9">
    <source>
        <dbReference type="Google" id="ProtNLM"/>
    </source>
</evidence>
<keyword evidence="4 6" id="KW-0472">Membrane</keyword>
<evidence type="ECO:0000256" key="4">
    <source>
        <dbReference type="ARBA" id="ARBA00023136"/>
    </source>
</evidence>
<comment type="subcellular location">
    <subcellularLocation>
        <location evidence="1">Membrane</location>
        <topology evidence="1">Multi-pass membrane protein</topology>
    </subcellularLocation>
</comment>
<dbReference type="Pfam" id="PF08395">
    <property type="entry name" value="7tm_7"/>
    <property type="match status" value="1"/>
</dbReference>
<keyword evidence="2 6" id="KW-0812">Transmembrane</keyword>
<proteinExistence type="predicted"/>
<feature type="transmembrane region" description="Helical" evidence="6">
    <location>
        <begin position="180"/>
        <end position="209"/>
    </location>
</feature>
<keyword evidence="8" id="KW-1185">Reference proteome</keyword>
<dbReference type="PANTHER" id="PTHR21421">
    <property type="entry name" value="GUSTATORY RECEPTOR"/>
    <property type="match status" value="1"/>
</dbReference>
<name>A0ABY7DZ27_MYAAR</name>
<sequence length="395" mass="45376">MNRGRKFGDVKRMTVNGGSGVEEDTTFSNLAQFNGPETALDIDPGAENTCTNFANTEIYRQLRPLLICMRLFGLFFRRTIDTKGRPYMEPVVMYCFIVNFLNVLNAIRSFTVYSSSDEFDSVMVQKLLFTIWSSECTFKGLLLMWNCYKQDGLPKFFLEWDAVCGNVKLSKVCMFMMKKYIFLSFIFIVLNSSSSMFPMSLFIVLSFAIGRRLKKYTDELVLAMSFEGFNEKLEDFRIRHQNLCKIVHILDSIFAPMLAAVYIANIPMFCLVLYTMVTTLDLHLSILLINLFWLSFILLQMTLVSITAAWVNVQAHSPLEHIYTIRFSRSSNDTQLQMFMFLNRLTGTQIAGMMITYFVLLIEFKMPADTNCACHVNGTIVMDNSTLLISHVSYT</sequence>
<evidence type="ECO:0000256" key="3">
    <source>
        <dbReference type="ARBA" id="ARBA00022989"/>
    </source>
</evidence>
<evidence type="ECO:0000256" key="1">
    <source>
        <dbReference type="ARBA" id="ARBA00004141"/>
    </source>
</evidence>
<keyword evidence="5" id="KW-0675">Receptor</keyword>
<evidence type="ECO:0000256" key="2">
    <source>
        <dbReference type="ARBA" id="ARBA00022692"/>
    </source>
</evidence>
<evidence type="ECO:0000313" key="7">
    <source>
        <dbReference type="EMBL" id="WAR02973.1"/>
    </source>
</evidence>
<accession>A0ABY7DZ27</accession>
<dbReference type="InterPro" id="IPR013604">
    <property type="entry name" value="7TM_chemorcpt"/>
</dbReference>
<reference evidence="7" key="1">
    <citation type="submission" date="2022-11" db="EMBL/GenBank/DDBJ databases">
        <title>Centuries of genome instability and evolution in soft-shell clam transmissible cancer (bioRxiv).</title>
        <authorList>
            <person name="Hart S.F.M."/>
            <person name="Yonemitsu M.A."/>
            <person name="Giersch R.M."/>
            <person name="Beal B.F."/>
            <person name="Arriagada G."/>
            <person name="Davis B.W."/>
            <person name="Ostrander E.A."/>
            <person name="Goff S.P."/>
            <person name="Metzger M.J."/>
        </authorList>
    </citation>
    <scope>NUCLEOTIDE SEQUENCE</scope>
    <source>
        <strain evidence="7">MELC-2E11</strain>
        <tissue evidence="7">Siphon/mantle</tissue>
    </source>
</reference>